<reference evidence="2" key="1">
    <citation type="submission" date="2022-11" db="UniProtKB">
        <authorList>
            <consortium name="WormBaseParasite"/>
        </authorList>
    </citation>
    <scope>IDENTIFICATION</scope>
</reference>
<accession>A0AC35FGD6</accession>
<dbReference type="Proteomes" id="UP000887580">
    <property type="component" value="Unplaced"/>
</dbReference>
<name>A0AC35FGD6_9BILA</name>
<sequence length="286" mass="33344">MIKKLLNLAQNFSSKIIQSNCDPIKTKLILNLRSKFPNLPLSLSSVQKYEGGGKRLDKFIVFSFTFFSSFLTYMMLKNQNVNGTAEVPEDVLESIVDTSIMAYLDILKDKNFYDYLLQSLTDHYGFNTMRPEFYQLLGYENVTMRPEFTKEFFASYWMYLMKNVGYDNVTPVTLEDHQHHGRITNGFDTIVRSLFGVCESRIGLRVKTLFAFSGKELDDEKEIHFRTAFMLVLLFVSEWIADQKDECSHVALKEPKSRLVHACFNKLFKDIYHGNNECFKAYIFDE</sequence>
<dbReference type="WBParaSite" id="PS1159_v2.g17211.t1">
    <property type="protein sequence ID" value="PS1159_v2.g17211.t1"/>
    <property type="gene ID" value="PS1159_v2.g17211"/>
</dbReference>
<evidence type="ECO:0000313" key="1">
    <source>
        <dbReference type="Proteomes" id="UP000887580"/>
    </source>
</evidence>
<protein>
    <submittedName>
        <fullName evidence="2">Uncharacterized protein</fullName>
    </submittedName>
</protein>
<organism evidence="1 2">
    <name type="scientific">Panagrolaimus sp. PS1159</name>
    <dbReference type="NCBI Taxonomy" id="55785"/>
    <lineage>
        <taxon>Eukaryota</taxon>
        <taxon>Metazoa</taxon>
        <taxon>Ecdysozoa</taxon>
        <taxon>Nematoda</taxon>
        <taxon>Chromadorea</taxon>
        <taxon>Rhabditida</taxon>
        <taxon>Tylenchina</taxon>
        <taxon>Panagrolaimomorpha</taxon>
        <taxon>Panagrolaimoidea</taxon>
        <taxon>Panagrolaimidae</taxon>
        <taxon>Panagrolaimus</taxon>
    </lineage>
</organism>
<evidence type="ECO:0000313" key="2">
    <source>
        <dbReference type="WBParaSite" id="PS1159_v2.g17211.t1"/>
    </source>
</evidence>
<proteinExistence type="predicted"/>